<accession>W9H080</accession>
<feature type="signal peptide" evidence="1">
    <location>
        <begin position="1"/>
        <end position="20"/>
    </location>
</feature>
<dbReference type="Proteomes" id="UP000019486">
    <property type="component" value="Unassembled WGS sequence"/>
</dbReference>
<evidence type="ECO:0000313" key="2">
    <source>
        <dbReference type="EMBL" id="EWY37123.1"/>
    </source>
</evidence>
<proteinExistence type="predicted"/>
<dbReference type="STRING" id="1385369.N825_21280"/>
<gene>
    <name evidence="2" type="ORF">N825_21280</name>
</gene>
<name>W9H080_9PROT</name>
<reference evidence="2 3" key="1">
    <citation type="submission" date="2013-08" db="EMBL/GenBank/DDBJ databases">
        <title>The genome sequence of Skermanella stibiiresistens.</title>
        <authorList>
            <person name="Zhu W."/>
            <person name="Wang G."/>
        </authorList>
    </citation>
    <scope>NUCLEOTIDE SEQUENCE [LARGE SCALE GENOMIC DNA]</scope>
    <source>
        <strain evidence="2 3">SB22</strain>
    </source>
</reference>
<feature type="chain" id="PRO_5004920728" evidence="1">
    <location>
        <begin position="21"/>
        <end position="87"/>
    </location>
</feature>
<dbReference type="RefSeq" id="WP_037459372.1">
    <property type="nucleotide sequence ID" value="NZ_AVFL01000030.1"/>
</dbReference>
<sequence>MANRLATALPVILALPLALSACSTPDQPVRLPAAVTITHPADGRSDLAIDTEAEGICRQWGRGASVVERYENESRNSKVSAYTCVAG</sequence>
<evidence type="ECO:0000313" key="3">
    <source>
        <dbReference type="Proteomes" id="UP000019486"/>
    </source>
</evidence>
<keyword evidence="3" id="KW-1185">Reference proteome</keyword>
<dbReference type="OrthoDB" id="7364744at2"/>
<keyword evidence="1" id="KW-0732">Signal</keyword>
<comment type="caution">
    <text evidence="2">The sequence shown here is derived from an EMBL/GenBank/DDBJ whole genome shotgun (WGS) entry which is preliminary data.</text>
</comment>
<evidence type="ECO:0000256" key="1">
    <source>
        <dbReference type="SAM" id="SignalP"/>
    </source>
</evidence>
<dbReference type="AlphaFoldDB" id="W9H080"/>
<dbReference type="EMBL" id="AVFL01000030">
    <property type="protein sequence ID" value="EWY37123.1"/>
    <property type="molecule type" value="Genomic_DNA"/>
</dbReference>
<dbReference type="PROSITE" id="PS51257">
    <property type="entry name" value="PROKAR_LIPOPROTEIN"/>
    <property type="match status" value="1"/>
</dbReference>
<organism evidence="2 3">
    <name type="scientific">Skermanella stibiiresistens SB22</name>
    <dbReference type="NCBI Taxonomy" id="1385369"/>
    <lineage>
        <taxon>Bacteria</taxon>
        <taxon>Pseudomonadati</taxon>
        <taxon>Pseudomonadota</taxon>
        <taxon>Alphaproteobacteria</taxon>
        <taxon>Rhodospirillales</taxon>
        <taxon>Azospirillaceae</taxon>
        <taxon>Skermanella</taxon>
    </lineage>
</organism>
<protein>
    <submittedName>
        <fullName evidence="2">Uncharacterized protein</fullName>
    </submittedName>
</protein>